<reference evidence="3 4" key="1">
    <citation type="submission" date="2016-10" db="EMBL/GenBank/DDBJ databases">
        <authorList>
            <person name="de Groot N.N."/>
        </authorList>
    </citation>
    <scope>NUCLEOTIDE SEQUENCE [LARGE SCALE GENOMIC DNA]</scope>
    <source>
        <strain evidence="3 4">CGMCC 1.10457</strain>
    </source>
</reference>
<keyword evidence="4" id="KW-1185">Reference proteome</keyword>
<dbReference type="PANTHER" id="PTHR21363">
    <property type="entry name" value="PREPHENATE DEHYDROGENASE"/>
    <property type="match status" value="1"/>
</dbReference>
<gene>
    <name evidence="3" type="ORF">SAMN05216559_3157</name>
</gene>
<organism evidence="3 4">
    <name type="scientific">Halomicrobium zhouii</name>
    <dbReference type="NCBI Taxonomy" id="767519"/>
    <lineage>
        <taxon>Archaea</taxon>
        <taxon>Methanobacteriati</taxon>
        <taxon>Methanobacteriota</taxon>
        <taxon>Stenosarchaea group</taxon>
        <taxon>Halobacteria</taxon>
        <taxon>Halobacteriales</taxon>
        <taxon>Haloarculaceae</taxon>
        <taxon>Halomicrobium</taxon>
    </lineage>
</organism>
<dbReference type="InterPro" id="IPR028939">
    <property type="entry name" value="P5C_Rdtase_cat_N"/>
</dbReference>
<dbReference type="GO" id="GO:0008977">
    <property type="term" value="F:prephenate dehydrogenase (NAD+) activity"/>
    <property type="evidence" value="ECO:0007669"/>
    <property type="project" value="InterPro"/>
</dbReference>
<evidence type="ECO:0000313" key="4">
    <source>
        <dbReference type="Proteomes" id="UP000199062"/>
    </source>
</evidence>
<feature type="domain" description="Prephenate/arogenate dehydrogenase" evidence="2">
    <location>
        <begin position="1"/>
        <end position="243"/>
    </location>
</feature>
<sequence length="243" mass="25656">MKLLVVGAGAMGRWFAERVATADDQVGFADTDPDAARAAVEDVGGRVVDPESDERFDVVCVAVPMPAAPDAIEAYAPRAERAICDVTGSMRDPMAAMHEHAPDCERLSLHPLFAPERAPGNVAVVTDNGGEVSETVRERLTAGGNDVVETTPEEHDQAMETVQARAHTAVLAFAAAADDVPDHFQTPVSAGLFDLVEQTTGGEGRVYADIQAAFDGADDVATAAAEIADADADRFVDFYERLS</sequence>
<dbReference type="GO" id="GO:0004665">
    <property type="term" value="F:prephenate dehydrogenase (NADP+) activity"/>
    <property type="evidence" value="ECO:0007669"/>
    <property type="project" value="InterPro"/>
</dbReference>
<evidence type="ECO:0000256" key="1">
    <source>
        <dbReference type="ARBA" id="ARBA00023002"/>
    </source>
</evidence>
<dbReference type="EMBL" id="FOZK01000003">
    <property type="protein sequence ID" value="SFS07124.1"/>
    <property type="molecule type" value="Genomic_DNA"/>
</dbReference>
<dbReference type="InterPro" id="IPR008927">
    <property type="entry name" value="6-PGluconate_DH-like_C_sf"/>
</dbReference>
<dbReference type="SUPFAM" id="SSF48179">
    <property type="entry name" value="6-phosphogluconate dehydrogenase C-terminal domain-like"/>
    <property type="match status" value="1"/>
</dbReference>
<dbReference type="AlphaFoldDB" id="A0A1I6LUP5"/>
<evidence type="ECO:0000259" key="2">
    <source>
        <dbReference type="PROSITE" id="PS51176"/>
    </source>
</evidence>
<dbReference type="OrthoDB" id="24743at2157"/>
<dbReference type="PANTHER" id="PTHR21363:SF0">
    <property type="entry name" value="PREPHENATE DEHYDROGENASE [NADP(+)]"/>
    <property type="match status" value="1"/>
</dbReference>
<dbReference type="InterPro" id="IPR003099">
    <property type="entry name" value="Prephen_DH"/>
</dbReference>
<dbReference type="Gene3D" id="3.40.50.720">
    <property type="entry name" value="NAD(P)-binding Rossmann-like Domain"/>
    <property type="match status" value="1"/>
</dbReference>
<dbReference type="GO" id="GO:0070403">
    <property type="term" value="F:NAD+ binding"/>
    <property type="evidence" value="ECO:0007669"/>
    <property type="project" value="TreeGrafter"/>
</dbReference>
<dbReference type="SUPFAM" id="SSF51735">
    <property type="entry name" value="NAD(P)-binding Rossmann-fold domains"/>
    <property type="match status" value="1"/>
</dbReference>
<dbReference type="PROSITE" id="PS51176">
    <property type="entry name" value="PDH_ADH"/>
    <property type="match status" value="1"/>
</dbReference>
<dbReference type="Pfam" id="PF03807">
    <property type="entry name" value="F420_oxidored"/>
    <property type="match status" value="1"/>
</dbReference>
<dbReference type="InterPro" id="IPR036291">
    <property type="entry name" value="NAD(P)-bd_dom_sf"/>
</dbReference>
<evidence type="ECO:0000313" key="3">
    <source>
        <dbReference type="EMBL" id="SFS07124.1"/>
    </source>
</evidence>
<proteinExistence type="predicted"/>
<dbReference type="GO" id="GO:0006571">
    <property type="term" value="P:tyrosine biosynthetic process"/>
    <property type="evidence" value="ECO:0007669"/>
    <property type="project" value="InterPro"/>
</dbReference>
<dbReference type="InterPro" id="IPR050812">
    <property type="entry name" value="Preph/Arog_dehydrog"/>
</dbReference>
<dbReference type="RefSeq" id="WP_089817494.1">
    <property type="nucleotide sequence ID" value="NZ_FOZK01000003.1"/>
</dbReference>
<name>A0A1I6LUP5_9EURY</name>
<dbReference type="Proteomes" id="UP000199062">
    <property type="component" value="Unassembled WGS sequence"/>
</dbReference>
<accession>A0A1I6LUP5</accession>
<keyword evidence="1" id="KW-0560">Oxidoreductase</keyword>
<protein>
    <submittedName>
        <fullName evidence="3">Prephenate dehydrogenase</fullName>
    </submittedName>
</protein>
<dbReference type="STRING" id="767519.SAMN05216559_3157"/>